<evidence type="ECO:0000259" key="5">
    <source>
        <dbReference type="PROSITE" id="PS50009"/>
    </source>
</evidence>
<dbReference type="InterPro" id="IPR023578">
    <property type="entry name" value="Ras_GEF_dom_sf"/>
</dbReference>
<evidence type="ECO:0000313" key="8">
    <source>
        <dbReference type="EMBL" id="GAV01780.1"/>
    </source>
</evidence>
<evidence type="ECO:0000256" key="1">
    <source>
        <dbReference type="ARBA" id="ARBA00022658"/>
    </source>
</evidence>
<dbReference type="CDD" id="cd22915">
    <property type="entry name" value="HFD_SOS1_rpt2"/>
    <property type="match status" value="1"/>
</dbReference>
<dbReference type="CDD" id="cd00155">
    <property type="entry name" value="RasGEF"/>
    <property type="match status" value="1"/>
</dbReference>
<evidence type="ECO:0000256" key="2">
    <source>
        <dbReference type="PROSITE-ProRule" id="PRU00168"/>
    </source>
</evidence>
<dbReference type="InterPro" id="IPR036964">
    <property type="entry name" value="RASGEF_cat_dom_sf"/>
</dbReference>
<feature type="compositionally biased region" description="Low complexity" evidence="3">
    <location>
        <begin position="1252"/>
        <end position="1268"/>
    </location>
</feature>
<dbReference type="SUPFAM" id="SSF47113">
    <property type="entry name" value="Histone-fold"/>
    <property type="match status" value="1"/>
</dbReference>
<dbReference type="GO" id="GO:0046982">
    <property type="term" value="F:protein heterodimerization activity"/>
    <property type="evidence" value="ECO:0007669"/>
    <property type="project" value="InterPro"/>
</dbReference>
<dbReference type="PANTHER" id="PTHR23113">
    <property type="entry name" value="GUANINE NUCLEOTIDE EXCHANGE FACTOR"/>
    <property type="match status" value="1"/>
</dbReference>
<dbReference type="Proteomes" id="UP000186922">
    <property type="component" value="Unassembled WGS sequence"/>
</dbReference>
<dbReference type="PROSITE" id="PS50009">
    <property type="entry name" value="RASGEF_CAT"/>
    <property type="match status" value="1"/>
</dbReference>
<dbReference type="InterPro" id="IPR035899">
    <property type="entry name" value="DBL_dom_sf"/>
</dbReference>
<accession>A0A1D1VJJ9</accession>
<dbReference type="Gene3D" id="1.10.20.10">
    <property type="entry name" value="Histone, subunit A"/>
    <property type="match status" value="1"/>
</dbReference>
<dbReference type="Gene3D" id="2.30.29.30">
    <property type="entry name" value="Pleckstrin-homology domain (PH domain)/Phosphotyrosine-binding domain (PTB)"/>
    <property type="match status" value="1"/>
</dbReference>
<feature type="domain" description="DH" evidence="6">
    <location>
        <begin position="197"/>
        <end position="416"/>
    </location>
</feature>
<evidence type="ECO:0008006" key="10">
    <source>
        <dbReference type="Google" id="ProtNLM"/>
    </source>
</evidence>
<dbReference type="InterPro" id="IPR001895">
    <property type="entry name" value="RASGEF_cat_dom"/>
</dbReference>
<protein>
    <recommendedName>
        <fullName evidence="10">PH domain-containing protein</fullName>
    </recommendedName>
</protein>
<keyword evidence="1 2" id="KW-0344">Guanine-nucleotide releasing factor</keyword>
<dbReference type="GO" id="GO:0007265">
    <property type="term" value="P:Ras protein signal transduction"/>
    <property type="evidence" value="ECO:0007669"/>
    <property type="project" value="TreeGrafter"/>
</dbReference>
<dbReference type="GO" id="GO:0005886">
    <property type="term" value="C:plasma membrane"/>
    <property type="evidence" value="ECO:0007669"/>
    <property type="project" value="TreeGrafter"/>
</dbReference>
<dbReference type="SUPFAM" id="SSF48366">
    <property type="entry name" value="Ras GEF"/>
    <property type="match status" value="1"/>
</dbReference>
<evidence type="ECO:0000259" key="6">
    <source>
        <dbReference type="PROSITE" id="PS50010"/>
    </source>
</evidence>
<dbReference type="Pfam" id="PF00621">
    <property type="entry name" value="RhoGEF"/>
    <property type="match status" value="1"/>
</dbReference>
<dbReference type="PROSITE" id="PS50010">
    <property type="entry name" value="DH_2"/>
    <property type="match status" value="1"/>
</dbReference>
<evidence type="ECO:0000259" key="7">
    <source>
        <dbReference type="PROSITE" id="PS50212"/>
    </source>
</evidence>
<name>A0A1D1VJJ9_RAMVA</name>
<dbReference type="STRING" id="947166.A0A1D1VJJ9"/>
<organism evidence="8 9">
    <name type="scientific">Ramazzottius varieornatus</name>
    <name type="common">Water bear</name>
    <name type="synonym">Tardigrade</name>
    <dbReference type="NCBI Taxonomy" id="947166"/>
    <lineage>
        <taxon>Eukaryota</taxon>
        <taxon>Metazoa</taxon>
        <taxon>Ecdysozoa</taxon>
        <taxon>Tardigrada</taxon>
        <taxon>Eutardigrada</taxon>
        <taxon>Parachela</taxon>
        <taxon>Hypsibioidea</taxon>
        <taxon>Ramazzottiidae</taxon>
        <taxon>Ramazzottius</taxon>
    </lineage>
</organism>
<proteinExistence type="predicted"/>
<dbReference type="Gene3D" id="1.20.900.10">
    <property type="entry name" value="Dbl homology (DH) domain"/>
    <property type="match status" value="1"/>
</dbReference>
<dbReference type="Gene3D" id="1.20.870.10">
    <property type="entry name" value="Son of sevenless (SoS) protein Chain: S domain 1"/>
    <property type="match status" value="1"/>
</dbReference>
<dbReference type="Pfam" id="PF00617">
    <property type="entry name" value="RasGEF"/>
    <property type="match status" value="1"/>
</dbReference>
<dbReference type="InterPro" id="IPR055251">
    <property type="entry name" value="SOS1_NGEF_PH"/>
</dbReference>
<evidence type="ECO:0000259" key="4">
    <source>
        <dbReference type="PROSITE" id="PS50003"/>
    </source>
</evidence>
<keyword evidence="9" id="KW-1185">Reference proteome</keyword>
<dbReference type="SUPFAM" id="SSF48065">
    <property type="entry name" value="DBL homology domain (DH-domain)"/>
    <property type="match status" value="1"/>
</dbReference>
<dbReference type="PROSITE" id="PS50003">
    <property type="entry name" value="PH_DOMAIN"/>
    <property type="match status" value="1"/>
</dbReference>
<dbReference type="OrthoDB" id="546434at2759"/>
<evidence type="ECO:0000256" key="3">
    <source>
        <dbReference type="SAM" id="MobiDB-lite"/>
    </source>
</evidence>
<dbReference type="InterPro" id="IPR001849">
    <property type="entry name" value="PH_domain"/>
</dbReference>
<dbReference type="SUPFAM" id="SSF50729">
    <property type="entry name" value="PH domain-like"/>
    <property type="match status" value="1"/>
</dbReference>
<dbReference type="InterPro" id="IPR008937">
    <property type="entry name" value="Ras-like_GEF"/>
</dbReference>
<dbReference type="Gene3D" id="1.10.840.10">
    <property type="entry name" value="Ras guanine-nucleotide exchange factors catalytic domain"/>
    <property type="match status" value="1"/>
</dbReference>
<dbReference type="GO" id="GO:0005085">
    <property type="term" value="F:guanyl-nucleotide exchange factor activity"/>
    <property type="evidence" value="ECO:0007669"/>
    <property type="project" value="UniProtKB-KW"/>
</dbReference>
<dbReference type="EMBL" id="BDGG01000007">
    <property type="protein sequence ID" value="GAV01780.1"/>
    <property type="molecule type" value="Genomic_DNA"/>
</dbReference>
<sequence length="1306" mass="148867">MMGSYKPVVPERSKYQELICPALKEVLKKLHPGLVLREEGAQFVETCLEQVLGSLCPAESPPQSINDLEQHLKKTFPHPLADMATHWGQTKKKAQLCFPVGKLQPMIQRDYLPAVRDSLALTCYLCAVLECIANDILKLSGRYVSNLGQQEVREEDIMVLLSTDQVMKELLNPSKEEKSWTCSPRGQEERSAVNTQTYEDAVKHLIHEEKAFLRDLKMIKKVFKVNMEPLREYGAVSAEELQEIFGHIEDVFETSDRFCEALEDALEVDASHGMLGVGHVFEDMLEANEFAVFQDYAIDLLGGGDHAERIDCISLHSTRGSICETRRCAFTVLAEIMSRPAVQRILEETVPSFVEMCTYVLPRYLMMPVFRLSHYAEFLRNMRTSWSDERNDGEDEEALEQAEGILRLMVESIDKTLSMPQFRRRLQGIQMRLWSRGPCTTMMSRVAEIQRAVEGWEGRDACNHGRLEFLLESDMTKISGRDRRSERHVFLFDSLLLACKLKQAKSPLGGAEYRLKEKMSLASFMLKDKEDSSDLKHAFEVASNDQPNVRLTLSARNADEKHMWLGALFSLMYQKALEKLLDVRLKKEDLANPLRLPMPEMYPFAEADSPHNILFEEGRGAVPLIKGATIIKLVERLTYHEYADPAFVKTFLITFRSFTTPARLMELLFERFDIKSPVEGDVLQQSHDYNPVLSERRFEKEFKQPVQFRVLNVMRHWVDHHFLDFESDPFLLDKMRGFLDEHANIENQRRSIKRWISSILKMIERKQRHSDRTRETTFATPFPDTEWHLWTNTHFTFDLELMTLHPREVARQLTLIEFELYRAIKPSELVQWNSKDQPDERQLLAPNLLRNIQFTNKITDFFVKSMVTTENIDERVAVMSRLIDIMRELEKLNNFSGVMEVEAAFHSASVHRLEKSKELLETKYANNARFLEEMKETCAGNEHGSRYLAKLRRANPPCVPYVGLYLTHLYFNEKGNKEYLNENQLPLVVEQRLINFAQRRRIAEIVKEIQQYQNQPYCLKAEPQIQDYFRNLDPYDGMDKKSFEDFLWNESQKIEPKGCTVAPHFEKKYKYSLKSPLNRPPHLMAKSALGAATSMSSINSFLTSPGILRRLSHDNGLHSPTGSGGSTPISPIAESLSPSDSASPRSALPYTKDSPLLPPHSPSGSTLKSSHSSATLTSLLPNPNTPEESAPPLPPRAPKLYVEDASSPLGVSTNWAKPRSASSYSSDGQPSSFPFDDLPPPALPPKLRHSNSGTSSTTLSVKSLSFSVEPEPSSNGGTVNGGYIDEPQSLFSLPPPLPPRKNRPAS</sequence>
<feature type="compositionally biased region" description="Low complexity" evidence="3">
    <location>
        <begin position="1162"/>
        <end position="1180"/>
    </location>
</feature>
<dbReference type="Pfam" id="PF22697">
    <property type="entry name" value="SOS1_NGEF_PH"/>
    <property type="match status" value="1"/>
</dbReference>
<dbReference type="InterPro" id="IPR000651">
    <property type="entry name" value="Ras-like_Gua-exchang_fac_N"/>
</dbReference>
<dbReference type="InterPro" id="IPR000219">
    <property type="entry name" value="DH_dom"/>
</dbReference>
<dbReference type="SMART" id="SM00233">
    <property type="entry name" value="PH"/>
    <property type="match status" value="1"/>
</dbReference>
<feature type="domain" description="Ras-GEF" evidence="5">
    <location>
        <begin position="805"/>
        <end position="1057"/>
    </location>
</feature>
<dbReference type="InterPro" id="IPR009072">
    <property type="entry name" value="Histone-fold"/>
</dbReference>
<dbReference type="SMART" id="SM00147">
    <property type="entry name" value="RasGEF"/>
    <property type="match status" value="1"/>
</dbReference>
<dbReference type="PROSITE" id="PS50212">
    <property type="entry name" value="RASGEF_NTER"/>
    <property type="match status" value="1"/>
</dbReference>
<feature type="domain" description="PH" evidence="4">
    <location>
        <begin position="468"/>
        <end position="573"/>
    </location>
</feature>
<dbReference type="PANTHER" id="PTHR23113:SF363">
    <property type="entry name" value="PROTEIN SON OF SEVENLESS"/>
    <property type="match status" value="1"/>
</dbReference>
<gene>
    <name evidence="8" type="primary">RvY_12436-1</name>
    <name evidence="8" type="synonym">RvY_12436.1</name>
    <name evidence="8" type="ORF">RvY_12436</name>
</gene>
<dbReference type="InterPro" id="IPR011993">
    <property type="entry name" value="PH-like_dom_sf"/>
</dbReference>
<dbReference type="CDD" id="cd06224">
    <property type="entry name" value="REM"/>
    <property type="match status" value="1"/>
</dbReference>
<evidence type="ECO:0000313" key="9">
    <source>
        <dbReference type="Proteomes" id="UP000186922"/>
    </source>
</evidence>
<reference evidence="8 9" key="1">
    <citation type="journal article" date="2016" name="Nat. Commun.">
        <title>Extremotolerant tardigrade genome and improved radiotolerance of human cultured cells by tardigrade-unique protein.</title>
        <authorList>
            <person name="Hashimoto T."/>
            <person name="Horikawa D.D."/>
            <person name="Saito Y."/>
            <person name="Kuwahara H."/>
            <person name="Kozuka-Hata H."/>
            <person name="Shin-I T."/>
            <person name="Minakuchi Y."/>
            <person name="Ohishi K."/>
            <person name="Motoyama A."/>
            <person name="Aizu T."/>
            <person name="Enomoto A."/>
            <person name="Kondo K."/>
            <person name="Tanaka S."/>
            <person name="Hara Y."/>
            <person name="Koshikawa S."/>
            <person name="Sagara H."/>
            <person name="Miura T."/>
            <person name="Yokobori S."/>
            <person name="Miyagawa K."/>
            <person name="Suzuki Y."/>
            <person name="Kubo T."/>
            <person name="Oyama M."/>
            <person name="Kohara Y."/>
            <person name="Fujiyama A."/>
            <person name="Arakawa K."/>
            <person name="Katayama T."/>
            <person name="Toyoda A."/>
            <person name="Kunieda T."/>
        </authorList>
    </citation>
    <scope>NUCLEOTIDE SEQUENCE [LARGE SCALE GENOMIC DNA]</scope>
    <source>
        <strain evidence="8 9">YOKOZUNA-1</strain>
    </source>
</reference>
<feature type="compositionally biased region" description="Polar residues" evidence="3">
    <location>
        <begin position="1209"/>
        <end position="1229"/>
    </location>
</feature>
<dbReference type="SMART" id="SM00325">
    <property type="entry name" value="RhoGEF"/>
    <property type="match status" value="1"/>
</dbReference>
<feature type="compositionally biased region" description="Low complexity" evidence="3">
    <location>
        <begin position="1126"/>
        <end position="1149"/>
    </location>
</feature>
<dbReference type="Pfam" id="PF00618">
    <property type="entry name" value="RasGEF_N"/>
    <property type="match status" value="1"/>
</dbReference>
<feature type="domain" description="N-terminal Ras-GEF" evidence="7">
    <location>
        <begin position="621"/>
        <end position="764"/>
    </location>
</feature>
<feature type="region of interest" description="Disordered" evidence="3">
    <location>
        <begin position="1112"/>
        <end position="1306"/>
    </location>
</feature>
<dbReference type="CDD" id="cd22914">
    <property type="entry name" value="HFD_SOS1_rpt1"/>
    <property type="match status" value="1"/>
</dbReference>
<dbReference type="SMART" id="SM00229">
    <property type="entry name" value="RasGEFN"/>
    <property type="match status" value="1"/>
</dbReference>
<comment type="caution">
    <text evidence="8">The sequence shown here is derived from an EMBL/GenBank/DDBJ whole genome shotgun (WGS) entry which is preliminary data.</text>
</comment>